<proteinExistence type="inferred from homology"/>
<feature type="domain" description="IPT/TIG" evidence="4">
    <location>
        <begin position="124"/>
        <end position="214"/>
    </location>
</feature>
<name>D3BS49_HETP5</name>
<dbReference type="OMA" id="NDPVDWW"/>
<dbReference type="InParanoid" id="D3BS49"/>
<dbReference type="EMBL" id="ADBJ01000051">
    <property type="protein sequence ID" value="EFA75786.1"/>
    <property type="molecule type" value="Genomic_DNA"/>
</dbReference>
<sequence length="2284" mass="253359">MCKLIKVFQNDQKRVTTNAFTITRISERIAYVGGGNRFRIESPDFPGVNLTPTLKVINGAKEAVFIYRGQIPATNIYEWDVPPKPVNLAIAKKRGRDDDSQVKLYIILANTLDPLYQYDFNYVTPEIEGFTPKSNYIHQAGTSVTITGNYFKLNDYDPSPQVNFGASPAVVITSASGFKIICVAPTVDIVGNVMLKVTFPTGLEIKGDTAFENIMPNVDTVVPDKAVSQVSKNIKIYGRIRVSEDDKPFTTVRIGDQPCTNIRFLQQDVISCDTPQIAVAAGLSTPFDITIQIRATVFPHARFTVYNPVISNFIPKFGLSTGGTRVVVTGRHFHDITTIDAVRIGTSVCVIDLISYYKDLITQVESFSCTTGSYDIGGATEQVSNFNVIIDGQTFIASVNPSFTYYVPTITSIEPTFVTGNIRTPIFIRGNYLTSVTKVTIGAVDYVPGSVLDNVVSVVIDSSKHPAGIYQVSVVTLNVLTNKFNLDFGPPDIVDINIKKGFINSYTAVTFIVRSFPVVPLEDLDDAIAFKIGAQYCEYLERTSNNEYTCSVPPKGSVSTDVISFFINGEEKRTTISFNYAVPTVTAQTQSTDIPLGGGNLVIDGLGLNFVTSIKFDTTEIKITTCTVNGEIKITCPIPRYKPGSYPVSLVVNANGMDYSYLTGHNLAYVGPSITTVNPKQSTKYQVHRITLTGTGFGTSAALISINIGANACNNIAIITNDVKVTCSIDVLAFGRYPVTITVQPNALSPGVVSSNVVSYSSTKLSCLGRSQPDKTNDPVDWWLIYKIRGDATNDYLYIDSTMQKFERLSNLQNHPNTADVLSPLEATFQVSLTNYYYMFFNDQPNSRVDSGARSKEKTYLGMRQNQNGDKSEGHFKTSVFFDDPDPITNLVGGIHIAHSNPAFPSNIDANNYNGPAQGIKFLGKADFNQHFFCYPFDNLENVMEYVLKNDGNLLTGYHIFQDIRTWLQTKMNQYPYFYDFISHYLDYTVRVPAVNTPPRMTPKTLLAACNNRVGNTAGLTLENICWWRKDPIVIPNTNMNLIYFMKIGTSYTPANSPFRNLNEDELKEISEFIVPKEKMIDGVDLWLVVANSFQKKYFVEFFFGTKFVQMKVTEKVLNVAYFELPPTYAKTVPLKSLSSDYHFSGRSKEHAKMGFPVYPTFGDNALGPNENYFCVGDSNRHNGQGDRGGGVICIQNPYLVYFFNRMVRAYNTKNNKDRLTDKTDTIGLFYGVTQPIKVMRGTWTKTFEVEVKDFINGNHYSKLPKEIYPILSGTGTAATDTNAKFNALRTSKNFAVSPSNGEVTVVPVPPTLPNQQDILNFVANDLLSLHYIGYDQTVGAICDYNAAMTECTKAASRTTMITNVRPANYVQPHFPGVYAHVYAGVQPLKSYDVTTNNNFKLIKFTSEFMTKLPNAKRNFYQYQYDAIPTLANPQFKPPFIIRQADVVCEEEVAYFMTLHYIYYQSGAPDPALLVYKIGTDLPNWANGVILAISKQLYNELKPSVTPAVFNGCMNNIFNNFPNIDTYTDDNDMANPSNDKLVRRSAGAAWDWMQTSYSNGVGGKIDRANNNQRILVADLIDAIIKARQNGRIRTMKNLKRFIKREYIPTNFDDILVNNYIIPRPLVVLRTLPMLFMQSPSLYHSQSLLTTSTSPSDQKSFIVQDERSTLSGVQQLLLLVGSSSMNSTDILSLSAYQVEKLKLSFDKWINVNGQSQAIQTLILDPSNQVRNQPIRFIDELNRDLDGNSIDLKYQEIGSTGAIRATISSPLSIVSITFFLESIIISKSISKSQFGDFEVYYLPKKINYNGVISSDINGMIISTMNSQLCDIQMISESNFLSNNFDTVCSTIGPVITSVNQLSGSSNGGYTITVNGIGFNSSMTILIGSNECVSTQYISQSKLFCQVPKGVGKNNEILLSTPQMIFNLQRTKYLFNYDAPVITSVEPDIIKSYGSDLMTIYGSNFGDDVTNVKILIDERLACSPIVSLTSDSVACLTPAAIGDHRSITVIVKDQPSKLNLNTLETQSFSFSGPQILSFIPSSGDPTDSIRILGDGFGHEEDSDLPPLLIIGDNMVEISNFTNQFIEFQLEYDNANQPLIIQAGDQSIDTEFTYYPPLVTFIKNSIISTSGGLIQLGGYGLSLASSNDFEFQLNSQEIDCNPFDLFIECFIPPGTGSNYILSATLSNGEPIEFAENIIISYSAPVITGHTLVQDTTSIEIIGVNFVPLEYGITINTSSSFIRLNYQDLQYEDCTTFKSSKLAFCSYTELPQSIQIFVSGQSSNIYSLY</sequence>
<dbReference type="Pfam" id="PF01833">
    <property type="entry name" value="TIG"/>
    <property type="match status" value="7"/>
</dbReference>
<dbReference type="Pfam" id="PF03265">
    <property type="entry name" value="DNase_II"/>
    <property type="match status" value="2"/>
</dbReference>
<dbReference type="InterPro" id="IPR014756">
    <property type="entry name" value="Ig_E-set"/>
</dbReference>
<keyword evidence="3" id="KW-0325">Glycoprotein</keyword>
<accession>D3BS49</accession>
<organism evidence="5 6">
    <name type="scientific">Heterostelium pallidum (strain ATCC 26659 / Pp 5 / PN500)</name>
    <name type="common">Cellular slime mold</name>
    <name type="synonym">Polysphondylium pallidum</name>
    <dbReference type="NCBI Taxonomy" id="670386"/>
    <lineage>
        <taxon>Eukaryota</taxon>
        <taxon>Amoebozoa</taxon>
        <taxon>Evosea</taxon>
        <taxon>Eumycetozoa</taxon>
        <taxon>Dictyostelia</taxon>
        <taxon>Acytosteliales</taxon>
        <taxon>Acytosteliaceae</taxon>
        <taxon>Heterostelium</taxon>
    </lineage>
</organism>
<evidence type="ECO:0000259" key="4">
    <source>
        <dbReference type="SMART" id="SM00429"/>
    </source>
</evidence>
<dbReference type="RefSeq" id="XP_020427920.1">
    <property type="nucleotide sequence ID" value="XM_020581604.1"/>
</dbReference>
<feature type="domain" description="IPT/TIG" evidence="4">
    <location>
        <begin position="1936"/>
        <end position="2028"/>
    </location>
</feature>
<dbReference type="InterPro" id="IPR002909">
    <property type="entry name" value="IPT_dom"/>
</dbReference>
<evidence type="ECO:0000256" key="1">
    <source>
        <dbReference type="ARBA" id="ARBA00007527"/>
    </source>
</evidence>
<feature type="domain" description="IPT/TIG" evidence="4">
    <location>
        <begin position="582"/>
        <end position="662"/>
    </location>
</feature>
<dbReference type="PANTHER" id="PTHR31341">
    <property type="entry name" value="IPT/TIG DOMAIN-CONTAINING PROTEIN-RELATED-RELATED"/>
    <property type="match status" value="1"/>
</dbReference>
<dbReference type="Proteomes" id="UP000001396">
    <property type="component" value="Unassembled WGS sequence"/>
</dbReference>
<protein>
    <recommendedName>
        <fullName evidence="4">IPT/TIG domain-containing protein</fullName>
    </recommendedName>
</protein>
<dbReference type="GO" id="GO:0004531">
    <property type="term" value="F:deoxyribonuclease II activity"/>
    <property type="evidence" value="ECO:0007669"/>
    <property type="project" value="InterPro"/>
</dbReference>
<comment type="similarity">
    <text evidence="1">Belongs to the DNase II family.</text>
</comment>
<dbReference type="Gene3D" id="2.60.40.10">
    <property type="entry name" value="Immunoglobulins"/>
    <property type="match status" value="5"/>
</dbReference>
<evidence type="ECO:0000313" key="6">
    <source>
        <dbReference type="Proteomes" id="UP000001396"/>
    </source>
</evidence>
<evidence type="ECO:0000256" key="3">
    <source>
        <dbReference type="ARBA" id="ARBA00023180"/>
    </source>
</evidence>
<dbReference type="InterPro" id="IPR052014">
    <property type="entry name" value="Dictyostelium_Tiger"/>
</dbReference>
<gene>
    <name evidence="5" type="ORF">PPL_10841</name>
</gene>
<dbReference type="CDD" id="cd00102">
    <property type="entry name" value="IPT"/>
    <property type="match status" value="2"/>
</dbReference>
<keyword evidence="2" id="KW-0378">Hydrolase</keyword>
<dbReference type="SUPFAM" id="SSF81296">
    <property type="entry name" value="E set domains"/>
    <property type="match status" value="5"/>
</dbReference>
<comment type="caution">
    <text evidence="5">The sequence shown here is derived from an EMBL/GenBank/DDBJ whole genome shotgun (WGS) entry which is preliminary data.</text>
</comment>
<reference evidence="5 6" key="1">
    <citation type="journal article" date="2011" name="Genome Res.">
        <title>Phylogeny-wide analysis of social amoeba genomes highlights ancient origins for complex intercellular communication.</title>
        <authorList>
            <person name="Heidel A.J."/>
            <person name="Lawal H.M."/>
            <person name="Felder M."/>
            <person name="Schilde C."/>
            <person name="Helps N.R."/>
            <person name="Tunggal B."/>
            <person name="Rivero F."/>
            <person name="John U."/>
            <person name="Schleicher M."/>
            <person name="Eichinger L."/>
            <person name="Platzer M."/>
            <person name="Noegel A.A."/>
            <person name="Schaap P."/>
            <person name="Gloeckner G."/>
        </authorList>
    </citation>
    <scope>NUCLEOTIDE SEQUENCE [LARGE SCALE GENOMIC DNA]</scope>
    <source>
        <strain evidence="6">ATCC 26659 / Pp 5 / PN500</strain>
    </source>
</reference>
<evidence type="ECO:0000313" key="5">
    <source>
        <dbReference type="EMBL" id="EFA75786.1"/>
    </source>
</evidence>
<feature type="domain" description="IPT/TIG" evidence="4">
    <location>
        <begin position="307"/>
        <end position="406"/>
    </location>
</feature>
<keyword evidence="6" id="KW-1185">Reference proteome</keyword>
<evidence type="ECO:0000256" key="2">
    <source>
        <dbReference type="ARBA" id="ARBA00022801"/>
    </source>
</evidence>
<feature type="domain" description="IPT/TIG" evidence="4">
    <location>
        <begin position="1850"/>
        <end position="1935"/>
    </location>
</feature>
<dbReference type="GeneID" id="31366310"/>
<dbReference type="InterPro" id="IPR013783">
    <property type="entry name" value="Ig-like_fold"/>
</dbReference>
<dbReference type="InterPro" id="IPR004947">
    <property type="entry name" value="DNase_II"/>
</dbReference>
<dbReference type="SMART" id="SM00429">
    <property type="entry name" value="IPT"/>
    <property type="match status" value="5"/>
</dbReference>
<dbReference type="CDD" id="cd00603">
    <property type="entry name" value="IPT_PCSR"/>
    <property type="match status" value="2"/>
</dbReference>